<reference evidence="2" key="1">
    <citation type="submission" date="2018-05" db="EMBL/GenBank/DDBJ databases">
        <title>Leptospira yasudae sp. nov. and Leptospira stimsonii sp. nov., two pathogenic species of the genus Leptospira isolated from environmental sources.</title>
        <authorList>
            <person name="Casanovas-Massana A."/>
            <person name="Hamond C."/>
            <person name="Santos L.A."/>
            <person name="Hacker K.P."/>
            <person name="Balassiano I."/>
            <person name="Medeiros M.A."/>
            <person name="Reis M.G."/>
            <person name="Ko A.I."/>
            <person name="Wunder E.A."/>
        </authorList>
    </citation>
    <scope>NUCLEOTIDE SEQUENCE [LARGE SCALE GENOMIC DNA]</scope>
    <source>
        <strain evidence="2">AMB6-RJ</strain>
    </source>
</reference>
<dbReference type="Proteomes" id="UP000266669">
    <property type="component" value="Unassembled WGS sequence"/>
</dbReference>
<sequence>MLIDAKSKDRAPGIYSESDAEFLNRSLQKTIAGNQLFLLPVKDEKGNVQPGVYHTPDLIILNHLLAYDDDTCAGVTEITCSLSDPNKKYSFTDRFSVYTNGSNLGNVKNNLHKGIIYKSLKGFDRYTQ</sequence>
<name>A0A8B6RZ17_9LEPT</name>
<protein>
    <submittedName>
        <fullName evidence="1">Uncharacterized protein</fullName>
    </submittedName>
</protein>
<organism evidence="1 2">
    <name type="scientific">Leptospira stimsonii</name>
    <dbReference type="NCBI Taxonomy" id="2202203"/>
    <lineage>
        <taxon>Bacteria</taxon>
        <taxon>Pseudomonadati</taxon>
        <taxon>Spirochaetota</taxon>
        <taxon>Spirochaetia</taxon>
        <taxon>Leptospirales</taxon>
        <taxon>Leptospiraceae</taxon>
        <taxon>Leptospira</taxon>
    </lineage>
</organism>
<evidence type="ECO:0000313" key="2">
    <source>
        <dbReference type="Proteomes" id="UP000266669"/>
    </source>
</evidence>
<dbReference type="RefSeq" id="WP_118980325.1">
    <property type="nucleotide sequence ID" value="NZ_QHCS01000001.1"/>
</dbReference>
<evidence type="ECO:0000313" key="1">
    <source>
        <dbReference type="EMBL" id="RHX87701.1"/>
    </source>
</evidence>
<dbReference type="AlphaFoldDB" id="A0A8B6RZ17"/>
<dbReference type="EMBL" id="QHCS01000001">
    <property type="protein sequence ID" value="RHX87701.1"/>
    <property type="molecule type" value="Genomic_DNA"/>
</dbReference>
<comment type="caution">
    <text evidence="1">The sequence shown here is derived from an EMBL/GenBank/DDBJ whole genome shotgun (WGS) entry which is preliminary data.</text>
</comment>
<gene>
    <name evidence="1" type="ORF">DLM78_01525</name>
</gene>
<proteinExistence type="predicted"/>
<accession>A0A8B6RZ17</accession>